<dbReference type="EMBL" id="KV011845">
    <property type="protein sequence ID" value="KZV25643.1"/>
    <property type="molecule type" value="Genomic_DNA"/>
</dbReference>
<sequence>MKIKDQKQREADVEILKAVAQAWHGHSSSSKTTRTTLESDARRQYFKGQPSRFKIEAISVAVKTDRCNASWDFGQSLWDSYEIVTVSRRLEMGLLVSDDSFVSTRSKDRSVKRHKESRNSLRNLFYRMSSKKSKDDALVSRN</sequence>
<dbReference type="Proteomes" id="UP000250235">
    <property type="component" value="Unassembled WGS sequence"/>
</dbReference>
<dbReference type="PANTHER" id="PTHR34665">
    <property type="entry name" value="DUF3741 DOMAIN-CONTAINING PROTEIN"/>
    <property type="match status" value="1"/>
</dbReference>
<dbReference type="PANTHER" id="PTHR34665:SF1">
    <property type="entry name" value="OS02G0595200 PROTEIN"/>
    <property type="match status" value="1"/>
</dbReference>
<accession>A0A2Z7AVY7</accession>
<gene>
    <name evidence="1" type="ORF">F511_18927</name>
</gene>
<dbReference type="OrthoDB" id="1921290at2759"/>
<protein>
    <submittedName>
        <fullName evidence="1">Uncharacterized protein</fullName>
    </submittedName>
</protein>
<dbReference type="AlphaFoldDB" id="A0A2Z7AVY7"/>
<evidence type="ECO:0000313" key="2">
    <source>
        <dbReference type="Proteomes" id="UP000250235"/>
    </source>
</evidence>
<keyword evidence="2" id="KW-1185">Reference proteome</keyword>
<reference evidence="1 2" key="1">
    <citation type="journal article" date="2015" name="Proc. Natl. Acad. Sci. U.S.A.">
        <title>The resurrection genome of Boea hygrometrica: A blueprint for survival of dehydration.</title>
        <authorList>
            <person name="Xiao L."/>
            <person name="Yang G."/>
            <person name="Zhang L."/>
            <person name="Yang X."/>
            <person name="Zhao S."/>
            <person name="Ji Z."/>
            <person name="Zhou Q."/>
            <person name="Hu M."/>
            <person name="Wang Y."/>
            <person name="Chen M."/>
            <person name="Xu Y."/>
            <person name="Jin H."/>
            <person name="Xiao X."/>
            <person name="Hu G."/>
            <person name="Bao F."/>
            <person name="Hu Y."/>
            <person name="Wan P."/>
            <person name="Li L."/>
            <person name="Deng X."/>
            <person name="Kuang T."/>
            <person name="Xiang C."/>
            <person name="Zhu J.K."/>
            <person name="Oliver M.J."/>
            <person name="He Y."/>
        </authorList>
    </citation>
    <scope>NUCLEOTIDE SEQUENCE [LARGE SCALE GENOMIC DNA]</scope>
    <source>
        <strain evidence="2">cv. XS01</strain>
    </source>
</reference>
<proteinExistence type="predicted"/>
<organism evidence="1 2">
    <name type="scientific">Dorcoceras hygrometricum</name>
    <dbReference type="NCBI Taxonomy" id="472368"/>
    <lineage>
        <taxon>Eukaryota</taxon>
        <taxon>Viridiplantae</taxon>
        <taxon>Streptophyta</taxon>
        <taxon>Embryophyta</taxon>
        <taxon>Tracheophyta</taxon>
        <taxon>Spermatophyta</taxon>
        <taxon>Magnoliopsida</taxon>
        <taxon>eudicotyledons</taxon>
        <taxon>Gunneridae</taxon>
        <taxon>Pentapetalae</taxon>
        <taxon>asterids</taxon>
        <taxon>lamiids</taxon>
        <taxon>Lamiales</taxon>
        <taxon>Gesneriaceae</taxon>
        <taxon>Didymocarpoideae</taxon>
        <taxon>Trichosporeae</taxon>
        <taxon>Loxocarpinae</taxon>
        <taxon>Dorcoceras</taxon>
    </lineage>
</organism>
<evidence type="ECO:0000313" key="1">
    <source>
        <dbReference type="EMBL" id="KZV25643.1"/>
    </source>
</evidence>
<name>A0A2Z7AVY7_9LAMI</name>